<feature type="transmembrane region" description="Helical" evidence="9">
    <location>
        <begin position="598"/>
        <end position="618"/>
    </location>
</feature>
<evidence type="ECO:0000256" key="3">
    <source>
        <dbReference type="ARBA" id="ARBA00022475"/>
    </source>
</evidence>
<evidence type="ECO:0000256" key="6">
    <source>
        <dbReference type="ARBA" id="ARBA00022692"/>
    </source>
</evidence>
<dbReference type="GO" id="GO:0030428">
    <property type="term" value="C:cell septum"/>
    <property type="evidence" value="ECO:0007669"/>
    <property type="project" value="TreeGrafter"/>
</dbReference>
<dbReference type="KEGG" id="ttu:TERTU_2280"/>
<keyword evidence="11" id="KW-1185">Reference proteome</keyword>
<dbReference type="HOGENOM" id="CLU_426790_0_0_6"/>
<keyword evidence="6 9" id="KW-0812">Transmembrane</keyword>
<organism evidence="10 11">
    <name type="scientific">Teredinibacter turnerae (strain ATCC 39867 / T7901)</name>
    <dbReference type="NCBI Taxonomy" id="377629"/>
    <lineage>
        <taxon>Bacteria</taxon>
        <taxon>Pseudomonadati</taxon>
        <taxon>Pseudomonadota</taxon>
        <taxon>Gammaproteobacteria</taxon>
        <taxon>Cellvibrionales</taxon>
        <taxon>Cellvibrionaceae</taxon>
        <taxon>Teredinibacter</taxon>
    </lineage>
</organism>
<dbReference type="eggNOG" id="COG1215">
    <property type="taxonomic scope" value="Bacteria"/>
</dbReference>
<dbReference type="CAZy" id="GT2">
    <property type="family name" value="Glycosyltransferase Family 2"/>
</dbReference>
<dbReference type="GO" id="GO:0005886">
    <property type="term" value="C:plasma membrane"/>
    <property type="evidence" value="ECO:0007669"/>
    <property type="project" value="UniProtKB-SubCell"/>
</dbReference>
<comment type="subcellular location">
    <subcellularLocation>
        <location evidence="1">Cell membrane</location>
        <topology evidence="1">Multi-pass membrane protein</topology>
    </subcellularLocation>
</comment>
<evidence type="ECO:0000256" key="5">
    <source>
        <dbReference type="ARBA" id="ARBA00022679"/>
    </source>
</evidence>
<dbReference type="InterPro" id="IPR004835">
    <property type="entry name" value="Chitin_synth"/>
</dbReference>
<dbReference type="PANTHER" id="PTHR22914">
    <property type="entry name" value="CHITIN SYNTHASE"/>
    <property type="match status" value="1"/>
</dbReference>
<keyword evidence="3" id="KW-1003">Cell membrane</keyword>
<keyword evidence="8" id="KW-0961">Cell wall biogenesis/degradation</keyword>
<keyword evidence="9" id="KW-1133">Transmembrane helix</keyword>
<sequence>MDVSIEEKIASFPVSDLAFDSLTHDFSGFGKKGTYDEFDLETISCEQGGLIFLITLYNETGDALAATLAALTDSIAYLYAKNGEEYSENITICIIVDGVEEMSGSAQIFFESQGIEFPLPMLNKDDIYFYNAHKELHRLNAVDEIPAASAWLDLYKFSVKCSGGVCQDKLQTRCSDISVQFLVCIKSKNAGKLDSHKLYYQKICDYIVPSYCFQIDAGTCPVKEAVYNVWYAFQCQENMGAASTSLYTHPPKNYFNLLSIWQFNDFAKKSLAGIWGESASGYISVVPGQFSAIRWAALASDPKLPPQIGPQPLDVYLKGLEPLDPFESAIYQTEDRILCKEIVSRPKFGWKIRHVESAIAVTDSCSSWSELLKQRKRWNSGALFSKISFASGLKRYVKGENSISQKLDRTMSSALHTFWGVFEWLLLGIFLYSIVALTGLAFNSGAIGHYSNIATLSTIALVVTPLVVQIVVFANDIKSDLSQKIVYFSVIVQVLVTFVIGMAAVWMNPGLLRLILIVMAIFVGTIVLSCIKNRQSSNVVIPFAKSSIQYSLINPAVSLTLWAYAVTNIHDNSWGTKGLDSPDYKSSTKSQYRKFRRYYVLIWLGTNIAIAAALYGIFFNNHLLGITVLLTLSIIENVIAMLAISTRHIRNIYQKI</sequence>
<name>C5BK36_TERTT</name>
<evidence type="ECO:0000256" key="7">
    <source>
        <dbReference type="ARBA" id="ARBA00023136"/>
    </source>
</evidence>
<reference evidence="10 11" key="1">
    <citation type="journal article" date="2009" name="PLoS ONE">
        <title>The complete genome of Teredinibacter turnerae T7901: an intracellular endosymbiont of marine wood-boring bivalves (shipworms).</title>
        <authorList>
            <person name="Yang J.C."/>
            <person name="Madupu R."/>
            <person name="Durkin A.S."/>
            <person name="Ekborg N.A."/>
            <person name="Pedamallu C.S."/>
            <person name="Hostetler J.B."/>
            <person name="Radune D."/>
            <person name="Toms B.S."/>
            <person name="Henrissat B."/>
            <person name="Coutinho P.M."/>
            <person name="Schwarz S."/>
            <person name="Field L."/>
            <person name="Trindade-Silva A.E."/>
            <person name="Soares C.A.G."/>
            <person name="Elshahawi S."/>
            <person name="Hanora A."/>
            <person name="Schmidt E.W."/>
            <person name="Haygood M.G."/>
            <person name="Posfai J."/>
            <person name="Benner J."/>
            <person name="Madinger C."/>
            <person name="Nove J."/>
            <person name="Anton B."/>
            <person name="Chaudhary K."/>
            <person name="Foster J."/>
            <person name="Holman A."/>
            <person name="Kumar S."/>
            <person name="Lessard P.A."/>
            <person name="Luyten Y.A."/>
            <person name="Slatko B."/>
            <person name="Wood N."/>
            <person name="Wu B."/>
            <person name="Teplitski M."/>
            <person name="Mougous J.D."/>
            <person name="Ward N."/>
            <person name="Eisen J.A."/>
            <person name="Badger J.H."/>
            <person name="Distel D.L."/>
        </authorList>
    </citation>
    <scope>NUCLEOTIDE SEQUENCE [LARGE SCALE GENOMIC DNA]</scope>
    <source>
        <strain evidence="11">ATCC 39867 / T7901</strain>
    </source>
</reference>
<protein>
    <recommendedName>
        <fullName evidence="2">chitin synthase</fullName>
        <ecNumber evidence="2">2.4.1.16</ecNumber>
    </recommendedName>
</protein>
<dbReference type="Pfam" id="PF01644">
    <property type="entry name" value="Chitin_synth_1"/>
    <property type="match status" value="2"/>
</dbReference>
<feature type="transmembrane region" description="Helical" evidence="9">
    <location>
        <begin position="418"/>
        <end position="441"/>
    </location>
</feature>
<dbReference type="OrthoDB" id="5699875at2"/>
<evidence type="ECO:0000256" key="8">
    <source>
        <dbReference type="ARBA" id="ARBA00023316"/>
    </source>
</evidence>
<feature type="transmembrane region" description="Helical" evidence="9">
    <location>
        <begin position="485"/>
        <end position="505"/>
    </location>
</feature>
<dbReference type="GO" id="GO:0004100">
    <property type="term" value="F:chitin synthase activity"/>
    <property type="evidence" value="ECO:0007669"/>
    <property type="project" value="UniProtKB-EC"/>
</dbReference>
<proteinExistence type="predicted"/>
<evidence type="ECO:0000313" key="11">
    <source>
        <dbReference type="Proteomes" id="UP000009080"/>
    </source>
</evidence>
<dbReference type="GO" id="GO:0071555">
    <property type="term" value="P:cell wall organization"/>
    <property type="evidence" value="ECO:0007669"/>
    <property type="project" value="UniProtKB-KW"/>
</dbReference>
<dbReference type="Proteomes" id="UP000009080">
    <property type="component" value="Chromosome"/>
</dbReference>
<dbReference type="GO" id="GO:0006031">
    <property type="term" value="P:chitin biosynthetic process"/>
    <property type="evidence" value="ECO:0007669"/>
    <property type="project" value="TreeGrafter"/>
</dbReference>
<gene>
    <name evidence="10" type="ordered locus">TERTU_2280</name>
</gene>
<evidence type="ECO:0000313" key="10">
    <source>
        <dbReference type="EMBL" id="ACR14493.1"/>
    </source>
</evidence>
<keyword evidence="7 9" id="KW-0472">Membrane</keyword>
<dbReference type="AlphaFoldDB" id="C5BK36"/>
<evidence type="ECO:0000256" key="4">
    <source>
        <dbReference type="ARBA" id="ARBA00022676"/>
    </source>
</evidence>
<feature type="transmembrane region" description="Helical" evidence="9">
    <location>
        <begin position="453"/>
        <end position="473"/>
    </location>
</feature>
<dbReference type="EMBL" id="CP001614">
    <property type="protein sequence ID" value="ACR14493.1"/>
    <property type="molecule type" value="Genomic_DNA"/>
</dbReference>
<evidence type="ECO:0000256" key="9">
    <source>
        <dbReference type="SAM" id="Phobius"/>
    </source>
</evidence>
<dbReference type="EC" id="2.4.1.16" evidence="2"/>
<keyword evidence="5" id="KW-0808">Transferase</keyword>
<dbReference type="RefSeq" id="WP_015820607.1">
    <property type="nucleotide sequence ID" value="NC_012997.1"/>
</dbReference>
<dbReference type="PANTHER" id="PTHR22914:SF9">
    <property type="entry name" value="CHITIN SYNTHASE 1"/>
    <property type="match status" value="1"/>
</dbReference>
<dbReference type="STRING" id="377629.TERTU_2280"/>
<evidence type="ECO:0000256" key="1">
    <source>
        <dbReference type="ARBA" id="ARBA00004651"/>
    </source>
</evidence>
<feature type="transmembrane region" description="Helical" evidence="9">
    <location>
        <begin position="511"/>
        <end position="531"/>
    </location>
</feature>
<evidence type="ECO:0000256" key="2">
    <source>
        <dbReference type="ARBA" id="ARBA00012543"/>
    </source>
</evidence>
<keyword evidence="4" id="KW-0328">Glycosyltransferase</keyword>
<accession>C5BK36</accession>
<feature type="transmembrane region" description="Helical" evidence="9">
    <location>
        <begin position="624"/>
        <end position="644"/>
    </location>
</feature>